<dbReference type="AlphaFoldDB" id="A0A537KVG9"/>
<evidence type="ECO:0000256" key="12">
    <source>
        <dbReference type="RuleBase" id="RU003784"/>
    </source>
</evidence>
<evidence type="ECO:0000313" key="15">
    <source>
        <dbReference type="Proteomes" id="UP000319353"/>
    </source>
</evidence>
<dbReference type="Pfam" id="PF01715">
    <property type="entry name" value="IPPT"/>
    <property type="match status" value="1"/>
</dbReference>
<dbReference type="InterPro" id="IPR039657">
    <property type="entry name" value="Dimethylallyltransferase"/>
</dbReference>
<dbReference type="Gene3D" id="1.10.20.140">
    <property type="match status" value="1"/>
</dbReference>
<evidence type="ECO:0000256" key="1">
    <source>
        <dbReference type="ARBA" id="ARBA00001946"/>
    </source>
</evidence>
<keyword evidence="6 10" id="KW-0547">Nucleotide-binding</keyword>
<dbReference type="InterPro" id="IPR018022">
    <property type="entry name" value="IPT"/>
</dbReference>
<comment type="catalytic activity">
    <reaction evidence="9 10 11">
        <text>adenosine(37) in tRNA + dimethylallyl diphosphate = N(6)-dimethylallyladenosine(37) in tRNA + diphosphate</text>
        <dbReference type="Rhea" id="RHEA:26482"/>
        <dbReference type="Rhea" id="RHEA-COMP:10162"/>
        <dbReference type="Rhea" id="RHEA-COMP:10375"/>
        <dbReference type="ChEBI" id="CHEBI:33019"/>
        <dbReference type="ChEBI" id="CHEBI:57623"/>
        <dbReference type="ChEBI" id="CHEBI:74411"/>
        <dbReference type="ChEBI" id="CHEBI:74415"/>
        <dbReference type="EC" id="2.5.1.75"/>
    </reaction>
</comment>
<comment type="function">
    <text evidence="2 10 12">Catalyzes the transfer of a dimethylallyl group onto the adenine at position 37 in tRNAs that read codons beginning with uridine, leading to the formation of N6-(dimethylallyl)adenosine (i(6)A).</text>
</comment>
<dbReference type="EMBL" id="VBAL01000132">
    <property type="protein sequence ID" value="TMI99720.1"/>
    <property type="molecule type" value="Genomic_DNA"/>
</dbReference>
<protein>
    <recommendedName>
        <fullName evidence="10">tRNA dimethylallyltransferase</fullName>
        <ecNumber evidence="10">2.5.1.75</ecNumber>
    </recommendedName>
    <alternativeName>
        <fullName evidence="10">Dimethylallyl diphosphate:tRNA dimethylallyltransferase</fullName>
        <shortName evidence="10">DMAPP:tRNA dimethylallyltransferase</shortName>
        <shortName evidence="10">DMATase</shortName>
    </alternativeName>
    <alternativeName>
        <fullName evidence="10">Isopentenyl-diphosphate:tRNA isopentenyltransferase</fullName>
        <shortName evidence="10">IPP transferase</shortName>
        <shortName evidence="10">IPPT</shortName>
        <shortName evidence="10">IPTase</shortName>
    </alternativeName>
</protein>
<accession>A0A537KVG9</accession>
<organism evidence="14 15">
    <name type="scientific">Candidatus Segetimicrobium genomatis</name>
    <dbReference type="NCBI Taxonomy" id="2569760"/>
    <lineage>
        <taxon>Bacteria</taxon>
        <taxon>Bacillati</taxon>
        <taxon>Candidatus Sysuimicrobiota</taxon>
        <taxon>Candidatus Sysuimicrobiia</taxon>
        <taxon>Candidatus Sysuimicrobiales</taxon>
        <taxon>Candidatus Segetimicrobiaceae</taxon>
        <taxon>Candidatus Segetimicrobium</taxon>
    </lineage>
</organism>
<comment type="similarity">
    <text evidence="3 10 13">Belongs to the IPP transferase family.</text>
</comment>
<dbReference type="SUPFAM" id="SSF52540">
    <property type="entry name" value="P-loop containing nucleoside triphosphate hydrolases"/>
    <property type="match status" value="1"/>
</dbReference>
<evidence type="ECO:0000313" key="14">
    <source>
        <dbReference type="EMBL" id="TMI99720.1"/>
    </source>
</evidence>
<dbReference type="PANTHER" id="PTHR11088:SF60">
    <property type="entry name" value="TRNA DIMETHYLALLYLTRANSFERASE"/>
    <property type="match status" value="1"/>
</dbReference>
<feature type="binding site" evidence="10">
    <location>
        <begin position="14"/>
        <end position="19"/>
    </location>
    <ligand>
        <name>substrate</name>
    </ligand>
</feature>
<evidence type="ECO:0000256" key="4">
    <source>
        <dbReference type="ARBA" id="ARBA00022679"/>
    </source>
</evidence>
<evidence type="ECO:0000256" key="6">
    <source>
        <dbReference type="ARBA" id="ARBA00022741"/>
    </source>
</evidence>
<dbReference type="EC" id="2.5.1.75" evidence="10"/>
<comment type="caution">
    <text evidence="10">Lacks conserved residue(s) required for the propagation of feature annotation.</text>
</comment>
<name>A0A537KVG9_9BACT</name>
<comment type="caution">
    <text evidence="14">The sequence shown here is derived from an EMBL/GenBank/DDBJ whole genome shotgun (WGS) entry which is preliminary data.</text>
</comment>
<dbReference type="PANTHER" id="PTHR11088">
    <property type="entry name" value="TRNA DIMETHYLALLYLTRANSFERASE"/>
    <property type="match status" value="1"/>
</dbReference>
<dbReference type="GO" id="GO:0005524">
    <property type="term" value="F:ATP binding"/>
    <property type="evidence" value="ECO:0007669"/>
    <property type="project" value="UniProtKB-UniRule"/>
</dbReference>
<comment type="cofactor">
    <cofactor evidence="1 10">
        <name>Mg(2+)</name>
        <dbReference type="ChEBI" id="CHEBI:18420"/>
    </cofactor>
</comment>
<evidence type="ECO:0000256" key="2">
    <source>
        <dbReference type="ARBA" id="ARBA00003213"/>
    </source>
</evidence>
<keyword evidence="5 10" id="KW-0819">tRNA processing</keyword>
<evidence type="ECO:0000256" key="5">
    <source>
        <dbReference type="ARBA" id="ARBA00022694"/>
    </source>
</evidence>
<dbReference type="InterPro" id="IPR027417">
    <property type="entry name" value="P-loop_NTPase"/>
</dbReference>
<keyword evidence="7 10" id="KW-0067">ATP-binding</keyword>
<dbReference type="NCBIfam" id="TIGR00174">
    <property type="entry name" value="miaA"/>
    <property type="match status" value="1"/>
</dbReference>
<comment type="subunit">
    <text evidence="10">Monomer.</text>
</comment>
<evidence type="ECO:0000256" key="13">
    <source>
        <dbReference type="RuleBase" id="RU003785"/>
    </source>
</evidence>
<sequence length="304" mass="33750">MKVREALIVICGPTAVGKTAAAIGVAERLGGEIVCADSRTIYRGMDIGTAKPTPTQQARVAHHLLDIANPDQVVTLATYREMAIAAMAQIRANGRVPILSGGTGLYIQAVVDGFTIPQVPPDFALRTRLEALERDHPGTLHRRLHEVDPIAAARIHPRNVRRLSRALEVYEHTGRPISIQQRRDPIGAAVQVGLTMDRDGLHRRIEARVDEQLAAGLAGEVQGLLDRGYSPTLPAMQGLGYKEIIEYLRGAVSLEDAARRLKRNTRRYAKRQFTWFHRDDRIRWLDVDELGSEEVAGRCIRMVE</sequence>
<evidence type="ECO:0000256" key="11">
    <source>
        <dbReference type="RuleBase" id="RU003783"/>
    </source>
</evidence>
<keyword evidence="4 10" id="KW-0808">Transferase</keyword>
<dbReference type="HAMAP" id="MF_00185">
    <property type="entry name" value="IPP_trans"/>
    <property type="match status" value="1"/>
</dbReference>
<dbReference type="GO" id="GO:0006400">
    <property type="term" value="P:tRNA modification"/>
    <property type="evidence" value="ECO:0007669"/>
    <property type="project" value="TreeGrafter"/>
</dbReference>
<evidence type="ECO:0000256" key="9">
    <source>
        <dbReference type="ARBA" id="ARBA00049563"/>
    </source>
</evidence>
<feature type="site" description="Interaction with substrate tRNA" evidence="10">
    <location>
        <position position="103"/>
    </location>
</feature>
<evidence type="ECO:0000256" key="3">
    <source>
        <dbReference type="ARBA" id="ARBA00005842"/>
    </source>
</evidence>
<gene>
    <name evidence="10 14" type="primary">miaA</name>
    <name evidence="14" type="ORF">E6H01_10760</name>
</gene>
<proteinExistence type="inferred from homology"/>
<evidence type="ECO:0000256" key="10">
    <source>
        <dbReference type="HAMAP-Rule" id="MF_00185"/>
    </source>
</evidence>
<evidence type="ECO:0000256" key="8">
    <source>
        <dbReference type="ARBA" id="ARBA00022842"/>
    </source>
</evidence>
<feature type="binding site" evidence="10">
    <location>
        <begin position="12"/>
        <end position="19"/>
    </location>
    <ligand>
        <name>ATP</name>
        <dbReference type="ChEBI" id="CHEBI:30616"/>
    </ligand>
</feature>
<dbReference type="GO" id="GO:0052381">
    <property type="term" value="F:tRNA dimethylallyltransferase activity"/>
    <property type="evidence" value="ECO:0007669"/>
    <property type="project" value="UniProtKB-UniRule"/>
</dbReference>
<evidence type="ECO:0000256" key="7">
    <source>
        <dbReference type="ARBA" id="ARBA00022840"/>
    </source>
</evidence>
<keyword evidence="8 10" id="KW-0460">Magnesium</keyword>
<feature type="region of interest" description="Interaction with substrate tRNA" evidence="10">
    <location>
        <begin position="37"/>
        <end position="40"/>
    </location>
</feature>
<dbReference type="Proteomes" id="UP000319353">
    <property type="component" value="Unassembled WGS sequence"/>
</dbReference>
<dbReference type="Gene3D" id="3.40.50.300">
    <property type="entry name" value="P-loop containing nucleotide triphosphate hydrolases"/>
    <property type="match status" value="1"/>
</dbReference>
<feature type="site" description="Interaction with substrate tRNA" evidence="10">
    <location>
        <position position="126"/>
    </location>
</feature>
<reference evidence="14 15" key="1">
    <citation type="journal article" date="2019" name="Nat. Microbiol.">
        <title>Mediterranean grassland soil C-N compound turnover is dependent on rainfall and depth, and is mediated by genomically divergent microorganisms.</title>
        <authorList>
            <person name="Diamond S."/>
            <person name="Andeer P.F."/>
            <person name="Li Z."/>
            <person name="Crits-Christoph A."/>
            <person name="Burstein D."/>
            <person name="Anantharaman K."/>
            <person name="Lane K.R."/>
            <person name="Thomas B.C."/>
            <person name="Pan C."/>
            <person name="Northen T.R."/>
            <person name="Banfield J.F."/>
        </authorList>
    </citation>
    <scope>NUCLEOTIDE SEQUENCE [LARGE SCALE GENOMIC DNA]</scope>
    <source>
        <strain evidence="14">NP_4</strain>
    </source>
</reference>